<dbReference type="EMBL" id="UOEA01000087">
    <property type="protein sequence ID" value="VAV85457.1"/>
    <property type="molecule type" value="Genomic_DNA"/>
</dbReference>
<reference evidence="15" key="1">
    <citation type="submission" date="2018-06" db="EMBL/GenBank/DDBJ databases">
        <authorList>
            <person name="Zhirakovskaya E."/>
        </authorList>
    </citation>
    <scope>NUCLEOTIDE SEQUENCE</scope>
</reference>
<dbReference type="GO" id="GO:0005886">
    <property type="term" value="C:plasma membrane"/>
    <property type="evidence" value="ECO:0007669"/>
    <property type="project" value="UniProtKB-SubCell"/>
</dbReference>
<evidence type="ECO:0000256" key="3">
    <source>
        <dbReference type="ARBA" id="ARBA00007931"/>
    </source>
</evidence>
<dbReference type="PANTHER" id="PTHR35864:SF1">
    <property type="entry name" value="ZINC METALLOPROTEASE YWHC-RELATED"/>
    <property type="match status" value="1"/>
</dbReference>
<evidence type="ECO:0000256" key="8">
    <source>
        <dbReference type="ARBA" id="ARBA00022801"/>
    </source>
</evidence>
<evidence type="ECO:0000256" key="5">
    <source>
        <dbReference type="ARBA" id="ARBA00022670"/>
    </source>
</evidence>
<comment type="cofactor">
    <cofactor evidence="1">
        <name>Zn(2+)</name>
        <dbReference type="ChEBI" id="CHEBI:29105"/>
    </cofactor>
</comment>
<keyword evidence="9" id="KW-0862">Zinc</keyword>
<gene>
    <name evidence="15" type="ORF">MNBD_DELTA01-1030</name>
</gene>
<feature type="transmembrane region" description="Helical" evidence="13">
    <location>
        <begin position="12"/>
        <end position="32"/>
    </location>
</feature>
<feature type="transmembrane region" description="Helical" evidence="13">
    <location>
        <begin position="91"/>
        <end position="113"/>
    </location>
</feature>
<dbReference type="InterPro" id="IPR052348">
    <property type="entry name" value="Metallopeptidase_M50B"/>
</dbReference>
<evidence type="ECO:0000256" key="10">
    <source>
        <dbReference type="ARBA" id="ARBA00022989"/>
    </source>
</evidence>
<feature type="transmembrane region" description="Helical" evidence="13">
    <location>
        <begin position="53"/>
        <end position="71"/>
    </location>
</feature>
<keyword evidence="5 15" id="KW-0645">Protease</keyword>
<comment type="similarity">
    <text evidence="3">Belongs to the peptidase M50B family.</text>
</comment>
<keyword evidence="10 13" id="KW-1133">Transmembrane helix</keyword>
<dbReference type="GO" id="GO:0046872">
    <property type="term" value="F:metal ion binding"/>
    <property type="evidence" value="ECO:0007669"/>
    <property type="project" value="UniProtKB-KW"/>
</dbReference>
<dbReference type="GO" id="GO:0008237">
    <property type="term" value="F:metallopeptidase activity"/>
    <property type="evidence" value="ECO:0007669"/>
    <property type="project" value="UniProtKB-KW"/>
</dbReference>
<evidence type="ECO:0000256" key="11">
    <source>
        <dbReference type="ARBA" id="ARBA00023049"/>
    </source>
</evidence>
<dbReference type="InterPro" id="IPR008915">
    <property type="entry name" value="Peptidase_M50"/>
</dbReference>
<comment type="subcellular location">
    <subcellularLocation>
        <location evidence="2">Cell membrane</location>
        <topology evidence="2">Multi-pass membrane protein</topology>
    </subcellularLocation>
</comment>
<dbReference type="AlphaFoldDB" id="A0A3B0R148"/>
<evidence type="ECO:0000256" key="7">
    <source>
        <dbReference type="ARBA" id="ARBA00022723"/>
    </source>
</evidence>
<name>A0A3B0R148_9ZZZZ</name>
<evidence type="ECO:0000256" key="2">
    <source>
        <dbReference type="ARBA" id="ARBA00004651"/>
    </source>
</evidence>
<keyword evidence="6 13" id="KW-0812">Transmembrane</keyword>
<organism evidence="15">
    <name type="scientific">hydrothermal vent metagenome</name>
    <dbReference type="NCBI Taxonomy" id="652676"/>
    <lineage>
        <taxon>unclassified sequences</taxon>
        <taxon>metagenomes</taxon>
        <taxon>ecological metagenomes</taxon>
    </lineage>
</organism>
<proteinExistence type="inferred from homology"/>
<dbReference type="InterPro" id="IPR044537">
    <property type="entry name" value="Rip2-like"/>
</dbReference>
<protein>
    <submittedName>
        <fullName evidence="15">FIG004556: membrane metalloprotease</fullName>
    </submittedName>
</protein>
<evidence type="ECO:0000256" key="6">
    <source>
        <dbReference type="ARBA" id="ARBA00022692"/>
    </source>
</evidence>
<feature type="transmembrane region" description="Helical" evidence="13">
    <location>
        <begin position="180"/>
        <end position="199"/>
    </location>
</feature>
<evidence type="ECO:0000256" key="9">
    <source>
        <dbReference type="ARBA" id="ARBA00022833"/>
    </source>
</evidence>
<sequence length="210" mass="23011">MYSSLFSPQQLLIIPPILLALTVHECAHAWVADKLGDPTARMMGRVTLNPIRHLDPVGTIMLFLSGMFGWAKPVPVNPMNFADPSRGMMLTSIAGPAANLFLAAISALILKLFTDTGLGYIVVEYPILGAFIYMLYKSIVINISLAAFNLFPIPPLDGSKALMHFLPHRQAMSLMSLERYGFMILLLLVMTGVVGRVLGPIVRFTVNILV</sequence>
<dbReference type="CDD" id="cd06158">
    <property type="entry name" value="S2P-M50_like_1"/>
    <property type="match status" value="1"/>
</dbReference>
<evidence type="ECO:0000256" key="13">
    <source>
        <dbReference type="SAM" id="Phobius"/>
    </source>
</evidence>
<keyword evidence="12 13" id="KW-0472">Membrane</keyword>
<keyword evidence="7" id="KW-0479">Metal-binding</keyword>
<evidence type="ECO:0000256" key="1">
    <source>
        <dbReference type="ARBA" id="ARBA00001947"/>
    </source>
</evidence>
<accession>A0A3B0R148</accession>
<dbReference type="Pfam" id="PF02163">
    <property type="entry name" value="Peptidase_M50"/>
    <property type="match status" value="1"/>
</dbReference>
<evidence type="ECO:0000259" key="14">
    <source>
        <dbReference type="Pfam" id="PF02163"/>
    </source>
</evidence>
<feature type="domain" description="Peptidase M50" evidence="14">
    <location>
        <begin position="17"/>
        <end position="172"/>
    </location>
</feature>
<keyword evidence="4" id="KW-1003">Cell membrane</keyword>
<dbReference type="GO" id="GO:0006508">
    <property type="term" value="P:proteolysis"/>
    <property type="evidence" value="ECO:0007669"/>
    <property type="project" value="UniProtKB-KW"/>
</dbReference>
<dbReference type="PANTHER" id="PTHR35864">
    <property type="entry name" value="ZINC METALLOPROTEASE MJ0611-RELATED"/>
    <property type="match status" value="1"/>
</dbReference>
<evidence type="ECO:0000256" key="12">
    <source>
        <dbReference type="ARBA" id="ARBA00023136"/>
    </source>
</evidence>
<feature type="transmembrane region" description="Helical" evidence="13">
    <location>
        <begin position="125"/>
        <end position="148"/>
    </location>
</feature>
<evidence type="ECO:0000313" key="15">
    <source>
        <dbReference type="EMBL" id="VAV85457.1"/>
    </source>
</evidence>
<keyword evidence="11 15" id="KW-0482">Metalloprotease</keyword>
<evidence type="ECO:0000256" key="4">
    <source>
        <dbReference type="ARBA" id="ARBA00022475"/>
    </source>
</evidence>
<keyword evidence="8" id="KW-0378">Hydrolase</keyword>